<dbReference type="EMBL" id="BMMF01000016">
    <property type="protein sequence ID" value="GGK52726.1"/>
    <property type="molecule type" value="Genomic_DNA"/>
</dbReference>
<evidence type="ECO:0000259" key="1">
    <source>
        <dbReference type="Pfam" id="PF12146"/>
    </source>
</evidence>
<evidence type="ECO:0000313" key="3">
    <source>
        <dbReference type="Proteomes" id="UP000600449"/>
    </source>
</evidence>
<protein>
    <submittedName>
        <fullName evidence="2">Alpha/beta hydrolase</fullName>
    </submittedName>
</protein>
<proteinExistence type="predicted"/>
<organism evidence="2 3">
    <name type="scientific">Salinarimonas ramus</name>
    <dbReference type="NCBI Taxonomy" id="690164"/>
    <lineage>
        <taxon>Bacteria</taxon>
        <taxon>Pseudomonadati</taxon>
        <taxon>Pseudomonadota</taxon>
        <taxon>Alphaproteobacteria</taxon>
        <taxon>Hyphomicrobiales</taxon>
        <taxon>Salinarimonadaceae</taxon>
        <taxon>Salinarimonas</taxon>
    </lineage>
</organism>
<feature type="domain" description="Serine aminopeptidase S33" evidence="1">
    <location>
        <begin position="46"/>
        <end position="146"/>
    </location>
</feature>
<dbReference type="Gene3D" id="3.40.50.1820">
    <property type="entry name" value="alpha/beta hydrolase"/>
    <property type="match status" value="1"/>
</dbReference>
<dbReference type="AlphaFoldDB" id="A0A917QIQ5"/>
<evidence type="ECO:0000313" key="2">
    <source>
        <dbReference type="EMBL" id="GGK52726.1"/>
    </source>
</evidence>
<dbReference type="PANTHER" id="PTHR43265:SF1">
    <property type="entry name" value="ESTERASE ESTD"/>
    <property type="match status" value="1"/>
</dbReference>
<dbReference type="InterPro" id="IPR053145">
    <property type="entry name" value="AB_hydrolase_Est10"/>
</dbReference>
<name>A0A917QIQ5_9HYPH</name>
<accession>A0A917QIQ5</accession>
<dbReference type="GO" id="GO:0052689">
    <property type="term" value="F:carboxylic ester hydrolase activity"/>
    <property type="evidence" value="ECO:0007669"/>
    <property type="project" value="TreeGrafter"/>
</dbReference>
<sequence length="296" mass="30805">MSFDIEAPGPMGPLRGTMILPAADAPIILMIPGSGPTDRDGNSPLGVHAAPYRLLAEGLAEQGIGSVRIDKRGLFGSRDAVTDANAVTIDDYVRDVDVWVEAIRARTGADCIWLLGHSEGGLVALASAAKVGRLCGLILVATAGRPLGAVLKEQLHANPDNAPLWAAADHAIDELSAGRRVDASSLPPALAPLFAPALQDYLVSAFALDSARLAADITEPVLIVQGERDLQVSTVDAERLKRAAPLATLVTLPNTNHVLKSVGSDERSENLATYAAPDLPLAPGVAACIADFVRSN</sequence>
<comment type="caution">
    <text evidence="2">The sequence shown here is derived from an EMBL/GenBank/DDBJ whole genome shotgun (WGS) entry which is preliminary data.</text>
</comment>
<keyword evidence="3" id="KW-1185">Reference proteome</keyword>
<dbReference type="RefSeq" id="WP_244645652.1">
    <property type="nucleotide sequence ID" value="NZ_BMMF01000016.1"/>
</dbReference>
<dbReference type="Pfam" id="PF12146">
    <property type="entry name" value="Hydrolase_4"/>
    <property type="match status" value="1"/>
</dbReference>
<dbReference type="PANTHER" id="PTHR43265">
    <property type="entry name" value="ESTERASE ESTD"/>
    <property type="match status" value="1"/>
</dbReference>
<dbReference type="SUPFAM" id="SSF53474">
    <property type="entry name" value="alpha/beta-Hydrolases"/>
    <property type="match status" value="1"/>
</dbReference>
<dbReference type="Proteomes" id="UP000600449">
    <property type="component" value="Unassembled WGS sequence"/>
</dbReference>
<keyword evidence="2" id="KW-0378">Hydrolase</keyword>
<reference evidence="2 3" key="1">
    <citation type="journal article" date="2014" name="Int. J. Syst. Evol. Microbiol.">
        <title>Complete genome sequence of Corynebacterium casei LMG S-19264T (=DSM 44701T), isolated from a smear-ripened cheese.</title>
        <authorList>
            <consortium name="US DOE Joint Genome Institute (JGI-PGF)"/>
            <person name="Walter F."/>
            <person name="Albersmeier A."/>
            <person name="Kalinowski J."/>
            <person name="Ruckert C."/>
        </authorList>
    </citation>
    <scope>NUCLEOTIDE SEQUENCE [LARGE SCALE GENOMIC DNA]</scope>
    <source>
        <strain evidence="2 3">CGMCC 1.9161</strain>
    </source>
</reference>
<dbReference type="InterPro" id="IPR029058">
    <property type="entry name" value="AB_hydrolase_fold"/>
</dbReference>
<gene>
    <name evidence="2" type="ORF">GCM10011322_44540</name>
</gene>
<dbReference type="InterPro" id="IPR022742">
    <property type="entry name" value="Hydrolase_4"/>
</dbReference>